<reference evidence="2 3" key="1">
    <citation type="submission" date="2012-10" db="EMBL/GenBank/DDBJ databases">
        <title>Genome sequencing and analysis of entomopathogenic fungi Beauveria bassiana D1-5.</title>
        <authorList>
            <person name="Li Q."/>
            <person name="Wang L."/>
            <person name="Zhang Z."/>
            <person name="Wang Q."/>
            <person name="Ren J."/>
            <person name="Wang M."/>
            <person name="Xu W."/>
            <person name="Wang J."/>
            <person name="Lu Y."/>
            <person name="Du Q."/>
            <person name="Sun Z."/>
        </authorList>
    </citation>
    <scope>NUCLEOTIDE SEQUENCE [LARGE SCALE GENOMIC DNA]</scope>
    <source>
        <strain evidence="2 3">D1-5</strain>
    </source>
</reference>
<keyword evidence="1" id="KW-0472">Membrane</keyword>
<keyword evidence="1" id="KW-1133">Transmembrane helix</keyword>
<evidence type="ECO:0000313" key="2">
    <source>
        <dbReference type="EMBL" id="KGQ10060.1"/>
    </source>
</evidence>
<evidence type="ECO:0008006" key="4">
    <source>
        <dbReference type="Google" id="ProtNLM"/>
    </source>
</evidence>
<dbReference type="STRING" id="1245745.A0A0A2VV66"/>
<dbReference type="OrthoDB" id="245563at2759"/>
<dbReference type="AlphaFoldDB" id="A0A0A2VV66"/>
<accession>A0A0A2VV66</accession>
<keyword evidence="1" id="KW-0812">Transmembrane</keyword>
<feature type="transmembrane region" description="Helical" evidence="1">
    <location>
        <begin position="77"/>
        <end position="98"/>
    </location>
</feature>
<sequence length="220" mass="23475">MATKMAPVLAISIENQSRFDEMYAPLLTVIKSKTEFQQTEDATSALRLLSQRPPPSTVLITDQALTLPENAAVWTAVLNYVAGGGTVVIMGFFSSFVLPDNIKPFFTRAGLPWARGTYQRTTLTINKAAAAAAGVNIQKLPQNYSQKALFVSNVAAEDMLYRTDDNSVLESRVFAPESAHVPGETAVALAKVGAGRIGYVGDVNAEDGSHAVVLAICGLL</sequence>
<dbReference type="eggNOG" id="ENOG502SF7G">
    <property type="taxonomic scope" value="Eukaryota"/>
</dbReference>
<dbReference type="HOGENOM" id="CLU_074847_0_0_1"/>
<name>A0A0A2VV66_BEABA</name>
<protein>
    <recommendedName>
        <fullName evidence="4">Triacylglycerol lipase</fullName>
    </recommendedName>
</protein>
<gene>
    <name evidence="2" type="ORF">BBAD15_g4597</name>
</gene>
<proteinExistence type="predicted"/>
<dbReference type="Proteomes" id="UP000030106">
    <property type="component" value="Unassembled WGS sequence"/>
</dbReference>
<dbReference type="EMBL" id="ANFO01000366">
    <property type="protein sequence ID" value="KGQ10060.1"/>
    <property type="molecule type" value="Genomic_DNA"/>
</dbReference>
<comment type="caution">
    <text evidence="2">The sequence shown here is derived from an EMBL/GenBank/DDBJ whole genome shotgun (WGS) entry which is preliminary data.</text>
</comment>
<evidence type="ECO:0000313" key="3">
    <source>
        <dbReference type="Proteomes" id="UP000030106"/>
    </source>
</evidence>
<evidence type="ECO:0000256" key="1">
    <source>
        <dbReference type="SAM" id="Phobius"/>
    </source>
</evidence>
<organism evidence="2 3">
    <name type="scientific">Beauveria bassiana D1-5</name>
    <dbReference type="NCBI Taxonomy" id="1245745"/>
    <lineage>
        <taxon>Eukaryota</taxon>
        <taxon>Fungi</taxon>
        <taxon>Dikarya</taxon>
        <taxon>Ascomycota</taxon>
        <taxon>Pezizomycotina</taxon>
        <taxon>Sordariomycetes</taxon>
        <taxon>Hypocreomycetidae</taxon>
        <taxon>Hypocreales</taxon>
        <taxon>Cordycipitaceae</taxon>
        <taxon>Beauveria</taxon>
    </lineage>
</organism>